<organism evidence="1 2">
    <name type="scientific">Mycobacteroides abscessus 1948</name>
    <dbReference type="NCBI Taxonomy" id="1299323"/>
    <lineage>
        <taxon>Bacteria</taxon>
        <taxon>Bacillati</taxon>
        <taxon>Actinomycetota</taxon>
        <taxon>Actinomycetes</taxon>
        <taxon>Mycobacteriales</taxon>
        <taxon>Mycobacteriaceae</taxon>
        <taxon>Mycobacteroides</taxon>
        <taxon>Mycobacteroides abscessus</taxon>
    </lineage>
</organism>
<gene>
    <name evidence="1" type="ORF">I542_4342</name>
</gene>
<dbReference type="Proteomes" id="UP000021210">
    <property type="component" value="Unassembled WGS sequence"/>
</dbReference>
<accession>A0A829QMS1</accession>
<proteinExistence type="predicted"/>
<reference evidence="1 2" key="1">
    <citation type="submission" date="2013-12" db="EMBL/GenBank/DDBJ databases">
        <authorList>
            <person name="Zelazny A."/>
            <person name="Olivier K."/>
            <person name="Holland S."/>
            <person name="Lenaerts A."/>
            <person name="Ordway D."/>
            <person name="DeGroote M.A."/>
            <person name="Parker T."/>
            <person name="Sizemore C."/>
            <person name="Tallon L.J."/>
            <person name="Sadzewicz L.K."/>
            <person name="Sengamalay N."/>
            <person name="Fraser C.M."/>
            <person name="Hine E."/>
            <person name="Shefchek K.A."/>
            <person name="Das S.P."/>
            <person name="Tettelin H."/>
        </authorList>
    </citation>
    <scope>NUCLEOTIDE SEQUENCE [LARGE SCALE GENOMIC DNA]</scope>
    <source>
        <strain evidence="1 2">1948</strain>
    </source>
</reference>
<dbReference type="AlphaFoldDB" id="A0A829QMS1"/>
<evidence type="ECO:0000313" key="1">
    <source>
        <dbReference type="EMBL" id="EUA64175.1"/>
    </source>
</evidence>
<dbReference type="EMBL" id="JAOH01000002">
    <property type="protein sequence ID" value="EUA64175.1"/>
    <property type="molecule type" value="Genomic_DNA"/>
</dbReference>
<protein>
    <submittedName>
        <fullName evidence="1">Uncharacterized protein</fullName>
    </submittedName>
</protein>
<evidence type="ECO:0000313" key="2">
    <source>
        <dbReference type="Proteomes" id="UP000021210"/>
    </source>
</evidence>
<name>A0A829QMS1_9MYCO</name>
<comment type="caution">
    <text evidence="1">The sequence shown here is derived from an EMBL/GenBank/DDBJ whole genome shotgun (WGS) entry which is preliminary data.</text>
</comment>
<sequence>MRHLCICPSTAAVMAFPASVPDGGGAGGLMVSWLHRIRRNALLDDL</sequence>